<evidence type="ECO:0000313" key="3">
    <source>
        <dbReference type="Proteomes" id="UP001500192"/>
    </source>
</evidence>
<dbReference type="PANTHER" id="PTHR42921:SF1">
    <property type="entry name" value="ACETOACETYL-COA SYNTHETASE"/>
    <property type="match status" value="1"/>
</dbReference>
<accession>A0ABP8VFX9</accession>
<feature type="domain" description="Acetyl-coenzyme A synthetase N-terminal" evidence="1">
    <location>
        <begin position="56"/>
        <end position="112"/>
    </location>
</feature>
<gene>
    <name evidence="2" type="ORF">GCM10023214_61980</name>
</gene>
<keyword evidence="3" id="KW-1185">Reference proteome</keyword>
<reference evidence="3" key="1">
    <citation type="journal article" date="2019" name="Int. J. Syst. Evol. Microbiol.">
        <title>The Global Catalogue of Microorganisms (GCM) 10K type strain sequencing project: providing services to taxonomists for standard genome sequencing and annotation.</title>
        <authorList>
            <consortium name="The Broad Institute Genomics Platform"/>
            <consortium name="The Broad Institute Genome Sequencing Center for Infectious Disease"/>
            <person name="Wu L."/>
            <person name="Ma J."/>
        </authorList>
    </citation>
    <scope>NUCLEOTIDE SEQUENCE [LARGE SCALE GENOMIC DNA]</scope>
    <source>
        <strain evidence="3">JCM 18054</strain>
    </source>
</reference>
<dbReference type="InterPro" id="IPR032387">
    <property type="entry name" value="ACAS_N"/>
</dbReference>
<comment type="caution">
    <text evidence="2">The sequence shown here is derived from an EMBL/GenBank/DDBJ whole genome shotgun (WGS) entry which is preliminary data.</text>
</comment>
<dbReference type="Pfam" id="PF16177">
    <property type="entry name" value="ACAS_N"/>
    <property type="match status" value="1"/>
</dbReference>
<organism evidence="2 3">
    <name type="scientific">Amycolatopsis dongchuanensis</name>
    <dbReference type="NCBI Taxonomy" id="1070866"/>
    <lineage>
        <taxon>Bacteria</taxon>
        <taxon>Bacillati</taxon>
        <taxon>Actinomycetota</taxon>
        <taxon>Actinomycetes</taxon>
        <taxon>Pseudonocardiales</taxon>
        <taxon>Pseudonocardiaceae</taxon>
        <taxon>Amycolatopsis</taxon>
    </lineage>
</organism>
<dbReference type="PANTHER" id="PTHR42921">
    <property type="entry name" value="ACETOACETYL-COA SYNTHETASE"/>
    <property type="match status" value="1"/>
</dbReference>
<name>A0ABP8VFX9_9PSEU</name>
<evidence type="ECO:0000259" key="1">
    <source>
        <dbReference type="Pfam" id="PF16177"/>
    </source>
</evidence>
<dbReference type="Proteomes" id="UP001500192">
    <property type="component" value="Unassembled WGS sequence"/>
</dbReference>
<proteinExistence type="predicted"/>
<sequence>MTPPRMHIPFNARDATGRGNEPEVCWRPDASQCSGTKIEAFRRWLSSSCGVETSGYDDMWRFSMASPAEFSDAVCEFVGVVWRERAVQVLSGTRMLGARWFRMGTINYAEHALSLGVVGGIEGRRGAGGRLQTAKTGSPVN</sequence>
<dbReference type="EMBL" id="BAABIB010000120">
    <property type="protein sequence ID" value="GAA4661343.1"/>
    <property type="molecule type" value="Genomic_DNA"/>
</dbReference>
<evidence type="ECO:0000313" key="2">
    <source>
        <dbReference type="EMBL" id="GAA4661343.1"/>
    </source>
</evidence>
<protein>
    <recommendedName>
        <fullName evidence="1">Acetyl-coenzyme A synthetase N-terminal domain-containing protein</fullName>
    </recommendedName>
</protein>